<dbReference type="InterPro" id="IPR035906">
    <property type="entry name" value="MetI-like_sf"/>
</dbReference>
<dbReference type="Gene3D" id="1.10.3720.10">
    <property type="entry name" value="MetI-like"/>
    <property type="match status" value="1"/>
</dbReference>
<evidence type="ECO:0000256" key="5">
    <source>
        <dbReference type="ARBA" id="ARBA00023136"/>
    </source>
</evidence>
<dbReference type="EMBL" id="MQUQ01000015">
    <property type="protein sequence ID" value="OLZ47439.1"/>
    <property type="molecule type" value="Genomic_DNA"/>
</dbReference>
<evidence type="ECO:0000256" key="6">
    <source>
        <dbReference type="RuleBase" id="RU363032"/>
    </source>
</evidence>
<dbReference type="PROSITE" id="PS50928">
    <property type="entry name" value="ABC_TM1"/>
    <property type="match status" value="1"/>
</dbReference>
<dbReference type="CDD" id="cd06261">
    <property type="entry name" value="TM_PBP2"/>
    <property type="match status" value="1"/>
</dbReference>
<dbReference type="PANTHER" id="PTHR30177">
    <property type="entry name" value="GLYCINE BETAINE/L-PROLINE TRANSPORT SYSTEM PERMEASE PROTEIN PROW"/>
    <property type="match status" value="1"/>
</dbReference>
<dbReference type="InterPro" id="IPR051204">
    <property type="entry name" value="ABC_transp_perm/SBD"/>
</dbReference>
<dbReference type="Pfam" id="PF00528">
    <property type="entry name" value="BPD_transp_1"/>
    <property type="match status" value="1"/>
</dbReference>
<dbReference type="RefSeq" id="WP_076163940.1">
    <property type="nucleotide sequence ID" value="NZ_JBEZVB010000003.1"/>
</dbReference>
<dbReference type="GO" id="GO:0055085">
    <property type="term" value="P:transmembrane transport"/>
    <property type="evidence" value="ECO:0007669"/>
    <property type="project" value="InterPro"/>
</dbReference>
<dbReference type="PANTHER" id="PTHR30177:SF4">
    <property type="entry name" value="OSMOPROTECTANT IMPORT PERMEASE PROTEIN OSMW"/>
    <property type="match status" value="1"/>
</dbReference>
<keyword evidence="9" id="KW-1185">Reference proteome</keyword>
<reference evidence="8 9" key="1">
    <citation type="submission" date="2016-01" db="EMBL/GenBank/DDBJ databases">
        <title>Amycolatopsis coloradensis genome sequencing and assembly.</title>
        <authorList>
            <person name="Mayilraj S."/>
        </authorList>
    </citation>
    <scope>NUCLEOTIDE SEQUENCE [LARGE SCALE GENOMIC DNA]</scope>
    <source>
        <strain evidence="8 9">DSM 44225</strain>
    </source>
</reference>
<evidence type="ECO:0000256" key="2">
    <source>
        <dbReference type="ARBA" id="ARBA00022448"/>
    </source>
</evidence>
<evidence type="ECO:0000256" key="1">
    <source>
        <dbReference type="ARBA" id="ARBA00004141"/>
    </source>
</evidence>
<gene>
    <name evidence="8" type="ORF">BS329_26330</name>
</gene>
<comment type="subcellular location">
    <subcellularLocation>
        <location evidence="6">Cell membrane</location>
        <topology evidence="6">Multi-pass membrane protein</topology>
    </subcellularLocation>
    <subcellularLocation>
        <location evidence="1">Membrane</location>
        <topology evidence="1">Multi-pass membrane protein</topology>
    </subcellularLocation>
</comment>
<name>A0A1R0KLC9_9PSEU</name>
<keyword evidence="3 6" id="KW-0812">Transmembrane</keyword>
<keyword evidence="5 6" id="KW-0472">Membrane</keyword>
<feature type="transmembrane region" description="Helical" evidence="6">
    <location>
        <begin position="20"/>
        <end position="44"/>
    </location>
</feature>
<dbReference type="STRING" id="76021.BS329_26330"/>
<keyword evidence="2 6" id="KW-0813">Transport</keyword>
<sequence length="215" mass="22091">MNLFEYISDRWDRLALQGLLHVSAVVQCTIIAAVLGVVIGVAVYRSPIGSAVATALASTILTVPSFALLGLLIPVFGLGANTTVIALVLYALLPIVRNTIVGLGGVDPAVSDAARGIGMSRFGVLTRVELRLAWPAILAGMRVATQMLMGIAVIAAYAKGPGLGAEVFSGLTNAGSTNSLNQALTGTLGVVVLALVLDAVYVLINRLTVSRGVRG</sequence>
<comment type="caution">
    <text evidence="8">The sequence shown here is derived from an EMBL/GenBank/DDBJ whole genome shotgun (WGS) entry which is preliminary data.</text>
</comment>
<proteinExistence type="inferred from homology"/>
<evidence type="ECO:0000256" key="3">
    <source>
        <dbReference type="ARBA" id="ARBA00022692"/>
    </source>
</evidence>
<dbReference type="InterPro" id="IPR000515">
    <property type="entry name" value="MetI-like"/>
</dbReference>
<feature type="transmembrane region" description="Helical" evidence="6">
    <location>
        <begin position="51"/>
        <end position="69"/>
    </location>
</feature>
<dbReference type="SUPFAM" id="SSF161098">
    <property type="entry name" value="MetI-like"/>
    <property type="match status" value="1"/>
</dbReference>
<evidence type="ECO:0000313" key="8">
    <source>
        <dbReference type="EMBL" id="OLZ47439.1"/>
    </source>
</evidence>
<keyword evidence="4 6" id="KW-1133">Transmembrane helix</keyword>
<protein>
    <submittedName>
        <fullName evidence="8">ABC transporter permease</fullName>
    </submittedName>
</protein>
<dbReference type="GO" id="GO:0031460">
    <property type="term" value="P:glycine betaine transport"/>
    <property type="evidence" value="ECO:0007669"/>
    <property type="project" value="TreeGrafter"/>
</dbReference>
<accession>A0A1R0KLC9</accession>
<evidence type="ECO:0000256" key="4">
    <source>
        <dbReference type="ARBA" id="ARBA00022989"/>
    </source>
</evidence>
<comment type="similarity">
    <text evidence="6">Belongs to the binding-protein-dependent transport system permease family.</text>
</comment>
<organism evidence="8 9">
    <name type="scientific">Amycolatopsis coloradensis</name>
    <dbReference type="NCBI Taxonomy" id="76021"/>
    <lineage>
        <taxon>Bacteria</taxon>
        <taxon>Bacillati</taxon>
        <taxon>Actinomycetota</taxon>
        <taxon>Actinomycetes</taxon>
        <taxon>Pseudonocardiales</taxon>
        <taxon>Pseudonocardiaceae</taxon>
        <taxon>Amycolatopsis</taxon>
    </lineage>
</organism>
<dbReference type="OrthoDB" id="9801163at2"/>
<feature type="domain" description="ABC transmembrane type-1" evidence="7">
    <location>
        <begin position="18"/>
        <end position="201"/>
    </location>
</feature>
<dbReference type="AlphaFoldDB" id="A0A1R0KLC9"/>
<dbReference type="GO" id="GO:0005886">
    <property type="term" value="C:plasma membrane"/>
    <property type="evidence" value="ECO:0007669"/>
    <property type="project" value="UniProtKB-SubCell"/>
</dbReference>
<feature type="transmembrane region" description="Helical" evidence="6">
    <location>
        <begin position="132"/>
        <end position="158"/>
    </location>
</feature>
<dbReference type="Proteomes" id="UP000187486">
    <property type="component" value="Unassembled WGS sequence"/>
</dbReference>
<feature type="transmembrane region" description="Helical" evidence="6">
    <location>
        <begin position="183"/>
        <end position="204"/>
    </location>
</feature>
<evidence type="ECO:0000313" key="9">
    <source>
        <dbReference type="Proteomes" id="UP000187486"/>
    </source>
</evidence>
<evidence type="ECO:0000259" key="7">
    <source>
        <dbReference type="PROSITE" id="PS50928"/>
    </source>
</evidence>